<evidence type="ECO:0000313" key="4">
    <source>
        <dbReference type="Proteomes" id="UP000479241"/>
    </source>
</evidence>
<feature type="coiled-coil region" evidence="1">
    <location>
        <begin position="66"/>
        <end position="100"/>
    </location>
</feature>
<keyword evidence="1" id="KW-0175">Coiled coil</keyword>
<name>A0A6L9W4X0_9ACTN</name>
<gene>
    <name evidence="3" type="ORF">GCU60_13880</name>
</gene>
<dbReference type="AlphaFoldDB" id="A0A6L9W4X0"/>
<evidence type="ECO:0000256" key="2">
    <source>
        <dbReference type="SAM" id="MobiDB-lite"/>
    </source>
</evidence>
<sequence length="340" mass="36563">MTVQLAADAQAGAALADPTGTTPDTRADGDRRRPNVSGDLPTLFDVGPQFRRAVTGYDRFQVDTYVRWAEDELVAADREREHLEVRLLRVSSELRDAQRLLGHSPGGGQFLAVADRIGSLLATAADEAEGLRAEAAACRAAATTEAEQLLACAARTIAEAEDRSRETVEAATAQADALTAGARAVVTEAERAAAQLRSEAAGELAAARATGEQARGDAEGIRRAAAEDALAARQRARQEVVGMLTAAREERRRADEEAAAFRQRREDDAALRSAAVLAEVDVLRTWRSALDSEVQDLVSRRSALQAEVRRLEQGRSAAGALWPARLRARLRSWSGTPRTH</sequence>
<dbReference type="Proteomes" id="UP000479241">
    <property type="component" value="Unassembled WGS sequence"/>
</dbReference>
<protein>
    <recommendedName>
        <fullName evidence="5">DivIVA domain-containing protein</fullName>
    </recommendedName>
</protein>
<evidence type="ECO:0000313" key="3">
    <source>
        <dbReference type="EMBL" id="NEK86832.1"/>
    </source>
</evidence>
<dbReference type="EMBL" id="JAAGWG010000022">
    <property type="protein sequence ID" value="NEK86832.1"/>
    <property type="molecule type" value="Genomic_DNA"/>
</dbReference>
<feature type="region of interest" description="Disordered" evidence="2">
    <location>
        <begin position="7"/>
        <end position="39"/>
    </location>
</feature>
<organism evidence="3 4">
    <name type="scientific">Blastococcus saxobsidens</name>
    <dbReference type="NCBI Taxonomy" id="138336"/>
    <lineage>
        <taxon>Bacteria</taxon>
        <taxon>Bacillati</taxon>
        <taxon>Actinomycetota</taxon>
        <taxon>Actinomycetes</taxon>
        <taxon>Geodermatophilales</taxon>
        <taxon>Geodermatophilaceae</taxon>
        <taxon>Blastococcus</taxon>
    </lineage>
</organism>
<dbReference type="RefSeq" id="WP_163206199.1">
    <property type="nucleotide sequence ID" value="NZ_JAAGWG010000022.1"/>
</dbReference>
<evidence type="ECO:0000256" key="1">
    <source>
        <dbReference type="SAM" id="Coils"/>
    </source>
</evidence>
<feature type="compositionally biased region" description="Low complexity" evidence="2">
    <location>
        <begin position="7"/>
        <end position="17"/>
    </location>
</feature>
<proteinExistence type="predicted"/>
<accession>A0A6L9W4X0</accession>
<comment type="caution">
    <text evidence="3">The sequence shown here is derived from an EMBL/GenBank/DDBJ whole genome shotgun (WGS) entry which is preliminary data.</text>
</comment>
<reference evidence="3 4" key="1">
    <citation type="submission" date="2019-12" db="EMBL/GenBank/DDBJ databases">
        <title>the WGS of Blastococcus saxobsidens 67B17.</title>
        <authorList>
            <person name="Jiang Z."/>
        </authorList>
    </citation>
    <scope>NUCLEOTIDE SEQUENCE [LARGE SCALE GENOMIC DNA]</scope>
    <source>
        <strain evidence="3 4">67B17</strain>
    </source>
</reference>
<evidence type="ECO:0008006" key="5">
    <source>
        <dbReference type="Google" id="ProtNLM"/>
    </source>
</evidence>